<dbReference type="PANTHER" id="PTHR44591:SF3">
    <property type="entry name" value="RESPONSE REGULATORY DOMAIN-CONTAINING PROTEIN"/>
    <property type="match status" value="1"/>
</dbReference>
<sequence length="124" mass="13671">MKIFHVEDDADIREIARMSLEMVGGFHVDQYEHADAALAVAAEARPDVLLLDVMMPGMTGPQLLAELRKMDHMAHVPAIYMTARVQPQEIEAFKKTGAVGVILKPFDPVTLGQEITEMLQSKAA</sequence>
<dbReference type="GO" id="GO:0000160">
    <property type="term" value="P:phosphorelay signal transduction system"/>
    <property type="evidence" value="ECO:0007669"/>
    <property type="project" value="InterPro"/>
</dbReference>
<dbReference type="SUPFAM" id="SSF52172">
    <property type="entry name" value="CheY-like"/>
    <property type="match status" value="1"/>
</dbReference>
<dbReference type="SMART" id="SM00448">
    <property type="entry name" value="REC"/>
    <property type="match status" value="1"/>
</dbReference>
<dbReference type="EMBL" id="QCYG01000002">
    <property type="protein sequence ID" value="PVA07594.1"/>
    <property type="molecule type" value="Genomic_DNA"/>
</dbReference>
<feature type="modified residue" description="4-aspartylphosphate" evidence="2">
    <location>
        <position position="52"/>
    </location>
</feature>
<dbReference type="RefSeq" id="WP_108639636.1">
    <property type="nucleotide sequence ID" value="NZ_CANLQJ010000001.1"/>
</dbReference>
<reference evidence="4 5" key="1">
    <citation type="submission" date="2018-04" db="EMBL/GenBank/DDBJ databases">
        <title>Pelagivirga bohaiensis gen. nov., sp. nov., a bacterium isolated from the Bohai Sea.</title>
        <authorList>
            <person name="Ji X."/>
        </authorList>
    </citation>
    <scope>NUCLEOTIDE SEQUENCE [LARGE SCALE GENOMIC DNA]</scope>
    <source>
        <strain evidence="4 5">BH-SD16</strain>
    </source>
</reference>
<protein>
    <recommendedName>
        <fullName evidence="3">Response regulatory domain-containing protein</fullName>
    </recommendedName>
</protein>
<name>A0A2T7FZJ6_9RHOB</name>
<organism evidence="4 5">
    <name type="scientific">Thalassorhabdomicrobium marinisediminis</name>
    <dbReference type="NCBI Taxonomy" id="2170577"/>
    <lineage>
        <taxon>Bacteria</taxon>
        <taxon>Pseudomonadati</taxon>
        <taxon>Pseudomonadota</taxon>
        <taxon>Alphaproteobacteria</taxon>
        <taxon>Rhodobacterales</taxon>
        <taxon>Paracoccaceae</taxon>
        <taxon>Thalassorhabdomicrobium</taxon>
    </lineage>
</organism>
<evidence type="ECO:0000313" key="5">
    <source>
        <dbReference type="Proteomes" id="UP000244817"/>
    </source>
</evidence>
<dbReference type="InterPro" id="IPR001789">
    <property type="entry name" value="Sig_transdc_resp-reg_receiver"/>
</dbReference>
<feature type="domain" description="Response regulatory" evidence="3">
    <location>
        <begin position="2"/>
        <end position="119"/>
    </location>
</feature>
<dbReference type="PANTHER" id="PTHR44591">
    <property type="entry name" value="STRESS RESPONSE REGULATOR PROTEIN 1"/>
    <property type="match status" value="1"/>
</dbReference>
<dbReference type="OrthoDB" id="9800897at2"/>
<accession>A0A2T7FZJ6</accession>
<dbReference type="InterPro" id="IPR050595">
    <property type="entry name" value="Bact_response_regulator"/>
</dbReference>
<dbReference type="InterPro" id="IPR011006">
    <property type="entry name" value="CheY-like_superfamily"/>
</dbReference>
<evidence type="ECO:0000259" key="3">
    <source>
        <dbReference type="PROSITE" id="PS50110"/>
    </source>
</evidence>
<dbReference type="Proteomes" id="UP000244817">
    <property type="component" value="Unassembled WGS sequence"/>
</dbReference>
<evidence type="ECO:0000256" key="2">
    <source>
        <dbReference type="PROSITE-ProRule" id="PRU00169"/>
    </source>
</evidence>
<dbReference type="AlphaFoldDB" id="A0A2T7FZJ6"/>
<keyword evidence="1 2" id="KW-0597">Phosphoprotein</keyword>
<gene>
    <name evidence="4" type="ORF">DC363_02870</name>
</gene>
<dbReference type="Gene3D" id="3.40.50.2300">
    <property type="match status" value="1"/>
</dbReference>
<keyword evidence="5" id="KW-1185">Reference proteome</keyword>
<evidence type="ECO:0000313" key="4">
    <source>
        <dbReference type="EMBL" id="PVA07594.1"/>
    </source>
</evidence>
<evidence type="ECO:0000256" key="1">
    <source>
        <dbReference type="ARBA" id="ARBA00022553"/>
    </source>
</evidence>
<dbReference type="PROSITE" id="PS50110">
    <property type="entry name" value="RESPONSE_REGULATORY"/>
    <property type="match status" value="1"/>
</dbReference>
<dbReference type="Pfam" id="PF00072">
    <property type="entry name" value="Response_reg"/>
    <property type="match status" value="1"/>
</dbReference>
<comment type="caution">
    <text evidence="4">The sequence shown here is derived from an EMBL/GenBank/DDBJ whole genome shotgun (WGS) entry which is preliminary data.</text>
</comment>
<proteinExistence type="predicted"/>